<dbReference type="InterPro" id="IPR050615">
    <property type="entry name" value="ATP-dep_DNA_Helicase"/>
</dbReference>
<protein>
    <recommendedName>
        <fullName evidence="5">Helicase C-terminal domain-containing protein</fullName>
    </recommendedName>
</protein>
<feature type="non-terminal residue" evidence="6">
    <location>
        <position position="1"/>
    </location>
</feature>
<dbReference type="PROSITE" id="PS51194">
    <property type="entry name" value="HELICASE_CTER"/>
    <property type="match status" value="1"/>
</dbReference>
<dbReference type="SUPFAM" id="SSF52540">
    <property type="entry name" value="P-loop containing nucleoside triphosphate hydrolases"/>
    <property type="match status" value="1"/>
</dbReference>
<feature type="domain" description="Helicase C-terminal" evidence="5">
    <location>
        <begin position="15"/>
        <end position="167"/>
    </location>
</feature>
<dbReference type="InterPro" id="IPR027417">
    <property type="entry name" value="P-loop_NTPase"/>
</dbReference>
<dbReference type="GO" id="GO:0005524">
    <property type="term" value="F:ATP binding"/>
    <property type="evidence" value="ECO:0007669"/>
    <property type="project" value="UniProtKB-KW"/>
</dbReference>
<dbReference type="InterPro" id="IPR001650">
    <property type="entry name" value="Helicase_C-like"/>
</dbReference>
<keyword evidence="3" id="KW-0347">Helicase</keyword>
<dbReference type="AlphaFoldDB" id="A0A6J4NBM7"/>
<dbReference type="Gene3D" id="3.40.50.300">
    <property type="entry name" value="P-loop containing nucleotide triphosphate hydrolases"/>
    <property type="match status" value="1"/>
</dbReference>
<dbReference type="Pfam" id="PF00271">
    <property type="entry name" value="Helicase_C"/>
    <property type="match status" value="1"/>
</dbReference>
<name>A0A6J4NBM7_9CHLR</name>
<keyword evidence="2" id="KW-0378">Hydrolase</keyword>
<evidence type="ECO:0000313" key="6">
    <source>
        <dbReference type="EMBL" id="CAA9382998.1"/>
    </source>
</evidence>
<keyword evidence="4" id="KW-0067">ATP-binding</keyword>
<dbReference type="GO" id="GO:0004386">
    <property type="term" value="F:helicase activity"/>
    <property type="evidence" value="ECO:0007669"/>
    <property type="project" value="UniProtKB-KW"/>
</dbReference>
<reference evidence="6" key="1">
    <citation type="submission" date="2020-02" db="EMBL/GenBank/DDBJ databases">
        <authorList>
            <person name="Meier V. D."/>
        </authorList>
    </citation>
    <scope>NUCLEOTIDE SEQUENCE</scope>
    <source>
        <strain evidence="6">AVDCRST_MAG93</strain>
    </source>
</reference>
<dbReference type="PANTHER" id="PTHR11274">
    <property type="entry name" value="RAD25/XP-B DNA REPAIR HELICASE"/>
    <property type="match status" value="1"/>
</dbReference>
<sequence length="167" mass="18477">QQRAAVSASATMRVPVAAKLAEVHRGQRTLIFHERIDKAELLLDVLSKRGHRVTAYHSGIAPIVRRDNLRLYRRGMFDVLISCRALDEGMNVPETVVSIIASSTASVRQRIQRLGRVLRPAPGKSSATVYTVYATDQEERRLLSEAESLDEVTQVRWVQGSSGGGRG</sequence>
<gene>
    <name evidence="6" type="ORF">AVDCRST_MAG93-9300</name>
</gene>
<dbReference type="GO" id="GO:0016787">
    <property type="term" value="F:hydrolase activity"/>
    <property type="evidence" value="ECO:0007669"/>
    <property type="project" value="UniProtKB-KW"/>
</dbReference>
<evidence type="ECO:0000256" key="4">
    <source>
        <dbReference type="ARBA" id="ARBA00022840"/>
    </source>
</evidence>
<evidence type="ECO:0000256" key="3">
    <source>
        <dbReference type="ARBA" id="ARBA00022806"/>
    </source>
</evidence>
<proteinExistence type="predicted"/>
<evidence type="ECO:0000256" key="1">
    <source>
        <dbReference type="ARBA" id="ARBA00022741"/>
    </source>
</evidence>
<keyword evidence="1" id="KW-0547">Nucleotide-binding</keyword>
<organism evidence="6">
    <name type="scientific">uncultured Chloroflexia bacterium</name>
    <dbReference type="NCBI Taxonomy" id="1672391"/>
    <lineage>
        <taxon>Bacteria</taxon>
        <taxon>Bacillati</taxon>
        <taxon>Chloroflexota</taxon>
        <taxon>Chloroflexia</taxon>
        <taxon>environmental samples</taxon>
    </lineage>
</organism>
<evidence type="ECO:0000259" key="5">
    <source>
        <dbReference type="PROSITE" id="PS51194"/>
    </source>
</evidence>
<dbReference type="SMART" id="SM00490">
    <property type="entry name" value="HELICc"/>
    <property type="match status" value="1"/>
</dbReference>
<accession>A0A6J4NBM7</accession>
<dbReference type="EMBL" id="CADCTR010003120">
    <property type="protein sequence ID" value="CAA9382998.1"/>
    <property type="molecule type" value="Genomic_DNA"/>
</dbReference>
<dbReference type="PANTHER" id="PTHR11274:SF0">
    <property type="entry name" value="GENERAL TRANSCRIPTION AND DNA REPAIR FACTOR IIH HELICASE SUBUNIT XPB"/>
    <property type="match status" value="1"/>
</dbReference>
<evidence type="ECO:0000256" key="2">
    <source>
        <dbReference type="ARBA" id="ARBA00022801"/>
    </source>
</evidence>